<proteinExistence type="predicted"/>
<name>A0AAV7MVL3_PLEWA</name>
<comment type="caution">
    <text evidence="1">The sequence shown here is derived from an EMBL/GenBank/DDBJ whole genome shotgun (WGS) entry which is preliminary data.</text>
</comment>
<protein>
    <submittedName>
        <fullName evidence="1">Uncharacterized protein</fullName>
    </submittedName>
</protein>
<dbReference type="Proteomes" id="UP001066276">
    <property type="component" value="Chromosome 9"/>
</dbReference>
<sequence>MRLQTLWCCNYRYSPEGEFALRFYGSGAAPARPDTTRQPPLSSKFSPMQLIAARTFVCFCDHHSLRRSAAATCHAPREPEQEAL</sequence>
<accession>A0AAV7MVL3</accession>
<evidence type="ECO:0000313" key="2">
    <source>
        <dbReference type="Proteomes" id="UP001066276"/>
    </source>
</evidence>
<dbReference type="AlphaFoldDB" id="A0AAV7MVL3"/>
<dbReference type="EMBL" id="JANPWB010000013">
    <property type="protein sequence ID" value="KAJ1107411.1"/>
    <property type="molecule type" value="Genomic_DNA"/>
</dbReference>
<keyword evidence="2" id="KW-1185">Reference proteome</keyword>
<reference evidence="1" key="1">
    <citation type="journal article" date="2022" name="bioRxiv">
        <title>Sequencing and chromosome-scale assembly of the giantPleurodeles waltlgenome.</title>
        <authorList>
            <person name="Brown T."/>
            <person name="Elewa A."/>
            <person name="Iarovenko S."/>
            <person name="Subramanian E."/>
            <person name="Araus A.J."/>
            <person name="Petzold A."/>
            <person name="Susuki M."/>
            <person name="Suzuki K.-i.T."/>
            <person name="Hayashi T."/>
            <person name="Toyoda A."/>
            <person name="Oliveira C."/>
            <person name="Osipova E."/>
            <person name="Leigh N.D."/>
            <person name="Simon A."/>
            <person name="Yun M.H."/>
        </authorList>
    </citation>
    <scope>NUCLEOTIDE SEQUENCE</scope>
    <source>
        <strain evidence="1">20211129_DDA</strain>
        <tissue evidence="1">Liver</tissue>
    </source>
</reference>
<organism evidence="1 2">
    <name type="scientific">Pleurodeles waltl</name>
    <name type="common">Iberian ribbed newt</name>
    <dbReference type="NCBI Taxonomy" id="8319"/>
    <lineage>
        <taxon>Eukaryota</taxon>
        <taxon>Metazoa</taxon>
        <taxon>Chordata</taxon>
        <taxon>Craniata</taxon>
        <taxon>Vertebrata</taxon>
        <taxon>Euteleostomi</taxon>
        <taxon>Amphibia</taxon>
        <taxon>Batrachia</taxon>
        <taxon>Caudata</taxon>
        <taxon>Salamandroidea</taxon>
        <taxon>Salamandridae</taxon>
        <taxon>Pleurodelinae</taxon>
        <taxon>Pleurodeles</taxon>
    </lineage>
</organism>
<gene>
    <name evidence="1" type="ORF">NDU88_004801</name>
</gene>
<evidence type="ECO:0000313" key="1">
    <source>
        <dbReference type="EMBL" id="KAJ1107411.1"/>
    </source>
</evidence>